<dbReference type="InterPro" id="IPR002104">
    <property type="entry name" value="Integrase_catalytic"/>
</dbReference>
<feature type="domain" description="Tyr recombinase" evidence="5">
    <location>
        <begin position="172"/>
        <end position="351"/>
    </location>
</feature>
<dbReference type="Proteomes" id="UP000078084">
    <property type="component" value="Unassembled WGS sequence"/>
</dbReference>
<gene>
    <name evidence="7" type="ORF">AAV32_10075</name>
</gene>
<dbReference type="InterPro" id="IPR050090">
    <property type="entry name" value="Tyrosine_recombinase_XerCD"/>
</dbReference>
<reference evidence="7 8" key="1">
    <citation type="submission" date="2015-04" db="EMBL/GenBank/DDBJ databases">
        <title>Genome sequence of Kerstersia gyiorum CG1.</title>
        <authorList>
            <person name="Greninger A.L."/>
            <person name="Kozyreva V."/>
            <person name="Chaturvedi V."/>
        </authorList>
    </citation>
    <scope>NUCLEOTIDE SEQUENCE [LARGE SCALE GENOMIC DNA]</scope>
    <source>
        <strain evidence="7 8">CG1</strain>
    </source>
</reference>
<dbReference type="Gene3D" id="1.10.443.10">
    <property type="entry name" value="Intergrase catalytic core"/>
    <property type="match status" value="1"/>
</dbReference>
<dbReference type="PROSITE" id="PS51900">
    <property type="entry name" value="CB"/>
    <property type="match status" value="1"/>
</dbReference>
<dbReference type="SUPFAM" id="SSF56349">
    <property type="entry name" value="DNA breaking-rejoining enzymes"/>
    <property type="match status" value="1"/>
</dbReference>
<keyword evidence="3" id="KW-0233">DNA recombination</keyword>
<evidence type="ECO:0000256" key="3">
    <source>
        <dbReference type="ARBA" id="ARBA00023172"/>
    </source>
</evidence>
<dbReference type="GO" id="GO:0006310">
    <property type="term" value="P:DNA recombination"/>
    <property type="evidence" value="ECO:0007669"/>
    <property type="project" value="UniProtKB-KW"/>
</dbReference>
<dbReference type="AlphaFoldDB" id="A0A171KRM3"/>
<dbReference type="GO" id="GO:0015074">
    <property type="term" value="P:DNA integration"/>
    <property type="evidence" value="ECO:0007669"/>
    <property type="project" value="UniProtKB-KW"/>
</dbReference>
<dbReference type="EMBL" id="LBNE01000006">
    <property type="protein sequence ID" value="KKO71540.1"/>
    <property type="molecule type" value="Genomic_DNA"/>
</dbReference>
<dbReference type="InterPro" id="IPR011010">
    <property type="entry name" value="DNA_brk_join_enz"/>
</dbReference>
<dbReference type="PATRIC" id="fig|206506.3.peg.2153"/>
<evidence type="ECO:0000313" key="8">
    <source>
        <dbReference type="Proteomes" id="UP000078084"/>
    </source>
</evidence>
<evidence type="ECO:0000313" key="7">
    <source>
        <dbReference type="EMBL" id="KKO71540.1"/>
    </source>
</evidence>
<dbReference type="InterPro" id="IPR044068">
    <property type="entry name" value="CB"/>
</dbReference>
<sequence>MATIVKTPSGTWKAVIRKTGWPTSSKTFRTKRDAEDWARRTEDEMVRGVYIQRAPGERMTLESALTRYLREVTPTKRESTRASEIKKTQPLLKHLGKYSLAALSADIVAQYRDMRLAGDPDENGKLVPRSNNTVRLELALLSHLFTIAIKEWGLGLPFNPVSQIRRPAPGAGRNRRLTPAENKRLLAAVDAYSNPMFSWIVRIALETGMRLSEIDGLRLSQVDLQKRVVRLDITKNSSPRTVPLTKAATAAFQAAIDNPTRPPETDLVFFGEPGRDGVRRPYLFDKAWTDAKKEAGLTDFRFHDLRHEAVSRLVEAGLSDQEVAAISGHKSMQMLKRYTHLRAEDLVGKLDRLEK</sequence>
<name>A0A171KRM3_9BURK</name>
<evidence type="ECO:0000256" key="2">
    <source>
        <dbReference type="ARBA" id="ARBA00023125"/>
    </source>
</evidence>
<dbReference type="PANTHER" id="PTHR30349:SF94">
    <property type="entry name" value="INTEGRASE_RECOMBINASE HI_1414-RELATED"/>
    <property type="match status" value="1"/>
</dbReference>
<proteinExistence type="predicted"/>
<protein>
    <submittedName>
        <fullName evidence="7">Integrase</fullName>
    </submittedName>
</protein>
<keyword evidence="1" id="KW-0229">DNA integration</keyword>
<keyword evidence="8" id="KW-1185">Reference proteome</keyword>
<dbReference type="STRING" id="206506.AAV32_10075"/>
<keyword evidence="2 4" id="KW-0238">DNA-binding</keyword>
<feature type="domain" description="Core-binding (CB)" evidence="6">
    <location>
        <begin position="59"/>
        <end position="149"/>
    </location>
</feature>
<evidence type="ECO:0000259" key="5">
    <source>
        <dbReference type="PROSITE" id="PS51898"/>
    </source>
</evidence>
<dbReference type="InterPro" id="IPR013762">
    <property type="entry name" value="Integrase-like_cat_sf"/>
</dbReference>
<accession>A0A171KRM3</accession>
<dbReference type="RefSeq" id="WP_068371142.1">
    <property type="nucleotide sequence ID" value="NZ_LBNE01000006.1"/>
</dbReference>
<dbReference type="GO" id="GO:0003677">
    <property type="term" value="F:DNA binding"/>
    <property type="evidence" value="ECO:0007669"/>
    <property type="project" value="UniProtKB-UniRule"/>
</dbReference>
<dbReference type="PANTHER" id="PTHR30349">
    <property type="entry name" value="PHAGE INTEGRASE-RELATED"/>
    <property type="match status" value="1"/>
</dbReference>
<organism evidence="7 8">
    <name type="scientific">Kerstersia gyiorum</name>
    <dbReference type="NCBI Taxonomy" id="206506"/>
    <lineage>
        <taxon>Bacteria</taxon>
        <taxon>Pseudomonadati</taxon>
        <taxon>Pseudomonadota</taxon>
        <taxon>Betaproteobacteria</taxon>
        <taxon>Burkholderiales</taxon>
        <taxon>Alcaligenaceae</taxon>
        <taxon>Kerstersia</taxon>
    </lineage>
</organism>
<dbReference type="Gene3D" id="1.10.150.130">
    <property type="match status" value="1"/>
</dbReference>
<dbReference type="Pfam" id="PF00589">
    <property type="entry name" value="Phage_integrase"/>
    <property type="match status" value="1"/>
</dbReference>
<dbReference type="CDD" id="cd00796">
    <property type="entry name" value="INT_Rci_Hp1_C"/>
    <property type="match status" value="1"/>
</dbReference>
<evidence type="ECO:0000256" key="4">
    <source>
        <dbReference type="PROSITE-ProRule" id="PRU01248"/>
    </source>
</evidence>
<dbReference type="InterPro" id="IPR010998">
    <property type="entry name" value="Integrase_recombinase_N"/>
</dbReference>
<evidence type="ECO:0000256" key="1">
    <source>
        <dbReference type="ARBA" id="ARBA00022908"/>
    </source>
</evidence>
<dbReference type="PROSITE" id="PS51898">
    <property type="entry name" value="TYR_RECOMBINASE"/>
    <property type="match status" value="1"/>
</dbReference>
<comment type="caution">
    <text evidence="7">The sequence shown here is derived from an EMBL/GenBank/DDBJ whole genome shotgun (WGS) entry which is preliminary data.</text>
</comment>
<evidence type="ECO:0000259" key="6">
    <source>
        <dbReference type="PROSITE" id="PS51900"/>
    </source>
</evidence>